<comment type="catalytic activity">
    <reaction evidence="7 10">
        <text>lipid IVA (E. coli) + CMP-3-deoxy-beta-D-manno-octulosonate = alpha-Kdo-(2-&gt;6)-lipid IVA (E. coli) + CMP + H(+)</text>
        <dbReference type="Rhea" id="RHEA:28066"/>
        <dbReference type="ChEBI" id="CHEBI:15378"/>
        <dbReference type="ChEBI" id="CHEBI:58603"/>
        <dbReference type="ChEBI" id="CHEBI:60364"/>
        <dbReference type="ChEBI" id="CHEBI:60377"/>
        <dbReference type="ChEBI" id="CHEBI:85987"/>
        <dbReference type="EC" id="2.4.99.12"/>
    </reaction>
</comment>
<comment type="pathway">
    <text evidence="1 10">Bacterial outer membrane biogenesis; LPS core biosynthesis.</text>
</comment>
<reference evidence="12" key="1">
    <citation type="submission" date="2015-12" db="EMBL/GenBank/DDBJ databases">
        <authorList>
            <person name="Shamseldin A."/>
            <person name="Moawad H."/>
            <person name="Abd El-Rahim W.M."/>
            <person name="Sadowsky M.J."/>
        </authorList>
    </citation>
    <scope>NUCLEOTIDE SEQUENCE</scope>
</reference>
<dbReference type="InterPro" id="IPR007507">
    <property type="entry name" value="Glycos_transf_N"/>
</dbReference>
<proteinExistence type="inferred from homology"/>
<feature type="domain" description="3-deoxy-D-manno-octulosonic-acid transferase N-terminal" evidence="11">
    <location>
        <begin position="118"/>
        <end position="288"/>
    </location>
</feature>
<dbReference type="GO" id="GO:0009244">
    <property type="term" value="P:lipopolysaccharide core region biosynthetic process"/>
    <property type="evidence" value="ECO:0007669"/>
    <property type="project" value="UniProtKB-UniRule"/>
</dbReference>
<feature type="active site" description="Proton acceptor" evidence="8">
    <location>
        <position position="138"/>
    </location>
</feature>
<evidence type="ECO:0000256" key="4">
    <source>
        <dbReference type="ARBA" id="ARBA00019077"/>
    </source>
</evidence>
<dbReference type="FunFam" id="3.40.50.2000:FF:000032">
    <property type="entry name" value="3-deoxy-D-manno-octulosonic acid transferase"/>
    <property type="match status" value="1"/>
</dbReference>
<dbReference type="PANTHER" id="PTHR42755:SF1">
    <property type="entry name" value="3-DEOXY-D-MANNO-OCTULOSONIC ACID TRANSFERASE, MITOCHONDRIAL-RELATED"/>
    <property type="match status" value="1"/>
</dbReference>
<dbReference type="InterPro" id="IPR038107">
    <property type="entry name" value="Glycos_transf_N_sf"/>
</dbReference>
<dbReference type="Gene3D" id="3.40.50.11720">
    <property type="entry name" value="3-Deoxy-D-manno-octulosonic-acid transferase, N-terminal domain"/>
    <property type="match status" value="1"/>
</dbReference>
<name>A0A142BU29_9BACT</name>
<dbReference type="UniPathway" id="UPA00958"/>
<comment type="function">
    <text evidence="10">Involved in lipopolysaccharide (LPS) biosynthesis. Catalyzes the transfer of 3-deoxy-D-manno-octulosonate (Kdo) residue(s) from CMP-Kdo to lipid IV(A), the tetraacyldisaccharide-1,4'-bisphosphate precursor of lipid A.</text>
</comment>
<evidence type="ECO:0000256" key="8">
    <source>
        <dbReference type="PIRSR" id="PIRSR639901-1"/>
    </source>
</evidence>
<comment type="subcellular location">
    <subcellularLocation>
        <location evidence="10">Cell membrane</location>
    </subcellularLocation>
</comment>
<keyword evidence="10" id="KW-0472">Membrane</keyword>
<keyword evidence="10" id="KW-1003">Cell membrane</keyword>
<feature type="transmembrane region" description="Helical" evidence="10">
    <location>
        <begin position="72"/>
        <end position="98"/>
    </location>
</feature>
<dbReference type="GO" id="GO:0005886">
    <property type="term" value="C:plasma membrane"/>
    <property type="evidence" value="ECO:0007669"/>
    <property type="project" value="UniProtKB-SubCell"/>
</dbReference>
<dbReference type="GO" id="GO:0009245">
    <property type="term" value="P:lipid A biosynthetic process"/>
    <property type="evidence" value="ECO:0007669"/>
    <property type="project" value="TreeGrafter"/>
</dbReference>
<evidence type="ECO:0000256" key="1">
    <source>
        <dbReference type="ARBA" id="ARBA00004713"/>
    </source>
</evidence>
<evidence type="ECO:0000256" key="6">
    <source>
        <dbReference type="ARBA" id="ARBA00031445"/>
    </source>
</evidence>
<evidence type="ECO:0000313" key="12">
    <source>
        <dbReference type="EMBL" id="AMP41617.1"/>
    </source>
</evidence>
<dbReference type="EC" id="2.4.99.12" evidence="3 10"/>
<dbReference type="SUPFAM" id="SSF53756">
    <property type="entry name" value="UDP-Glycosyltransferase/glycogen phosphorylase"/>
    <property type="match status" value="1"/>
</dbReference>
<feature type="site" description="Transition state stabilizer" evidence="9">
    <location>
        <position position="285"/>
    </location>
</feature>
<dbReference type="PANTHER" id="PTHR42755">
    <property type="entry name" value="3-DEOXY-MANNO-OCTULOSONATE CYTIDYLYLTRANSFERASE"/>
    <property type="match status" value="1"/>
</dbReference>
<keyword evidence="10" id="KW-0812">Transmembrane</keyword>
<dbReference type="InterPro" id="IPR039901">
    <property type="entry name" value="Kdotransferase"/>
</dbReference>
<evidence type="ECO:0000256" key="5">
    <source>
        <dbReference type="ARBA" id="ARBA00022679"/>
    </source>
</evidence>
<dbReference type="GO" id="GO:0043842">
    <property type="term" value="F:Kdo transferase activity"/>
    <property type="evidence" value="ECO:0007669"/>
    <property type="project" value="UniProtKB-EC"/>
</dbReference>
<evidence type="ECO:0000256" key="10">
    <source>
        <dbReference type="RuleBase" id="RU365103"/>
    </source>
</evidence>
<keyword evidence="5 10" id="KW-0808">Transferase</keyword>
<sequence>MSAYGSGQSHLTVRKKKGRLRFLSLQVAPGPFRTPCKGRDEASGHEEVLFPIISHSIIMPEKTCVISVYPHVIMFLMMFLYNALYTGALALLLPFEYFKRPGPLRKRWLSDRCGSGDSGGWKSKDAPVVWLHAVSVGEVISAVPLVKKILQELTPNVVVSTVTDTGQAVARQKFQNSVRLIYVPFDLPHTVRRAVECIRPDIFIAMETELWPGVFHTMHAYNTPVVVLNGRISSRSYKGYRHIRFFMKDVLSMVSLFGMQNEVYAKRIIDIGADESRVKVVGNLKYDIESPTVVPAWAEQLPVPMIVAGSTHEGEEEIVLAAFKRLREQFAGVVLVLAPRHPQRFDEAERLIKRAGLRCLRRSMFRGVLPQLDVILLDSVGELAALYGAGQVAVMGGSFAPKGGHNLLEPASWGVPIVCGPHMDNFPMTGEFIQQGAAISVTADSLCDTLGMLLADNSLRQRMGTVARELYTRNSGALARCVKEIAQVLAAG</sequence>
<dbReference type="AlphaFoldDB" id="A0A142BU29"/>
<organism evidence="12">
    <name type="scientific">uncultured Nitrospirota bacterium</name>
    <dbReference type="NCBI Taxonomy" id="170969"/>
    <lineage>
        <taxon>Bacteria</taxon>
        <taxon>Pseudomonadati</taxon>
        <taxon>Nitrospirota</taxon>
        <taxon>environmental samples</taxon>
    </lineage>
</organism>
<evidence type="ECO:0000256" key="2">
    <source>
        <dbReference type="ARBA" id="ARBA00006380"/>
    </source>
</evidence>
<dbReference type="Pfam" id="PF04413">
    <property type="entry name" value="Glycos_transf_N"/>
    <property type="match status" value="1"/>
</dbReference>
<accession>A0A142BU29</accession>
<evidence type="ECO:0000256" key="9">
    <source>
        <dbReference type="PIRSR" id="PIRSR639901-2"/>
    </source>
</evidence>
<evidence type="ECO:0000256" key="3">
    <source>
        <dbReference type="ARBA" id="ARBA00012621"/>
    </source>
</evidence>
<evidence type="ECO:0000259" key="11">
    <source>
        <dbReference type="Pfam" id="PF04413"/>
    </source>
</evidence>
<keyword evidence="10" id="KW-1133">Transmembrane helix</keyword>
<dbReference type="EMBL" id="KU221506">
    <property type="protein sequence ID" value="AMP41617.1"/>
    <property type="molecule type" value="Genomic_DNA"/>
</dbReference>
<keyword evidence="10" id="KW-0448">Lipopolysaccharide biosynthesis</keyword>
<comment type="similarity">
    <text evidence="2">Belongs to the glycosyltransferase group 1 family. Glycosyltransferase 30 subfamily.</text>
</comment>
<evidence type="ECO:0000256" key="7">
    <source>
        <dbReference type="ARBA" id="ARBA00049183"/>
    </source>
</evidence>
<dbReference type="Gene3D" id="3.40.50.2000">
    <property type="entry name" value="Glycogen Phosphorylase B"/>
    <property type="match status" value="1"/>
</dbReference>
<feature type="site" description="Transition state stabilizer" evidence="9">
    <location>
        <position position="207"/>
    </location>
</feature>
<protein>
    <recommendedName>
        <fullName evidence="4 10">3-deoxy-D-manno-octulosonic acid transferase</fullName>
        <shortName evidence="10">Kdo transferase</shortName>
        <ecNumber evidence="3 10">2.4.99.12</ecNumber>
    </recommendedName>
    <alternativeName>
        <fullName evidence="6 10">Lipid IV(A) 3-deoxy-D-manno-octulosonic acid transferase</fullName>
    </alternativeName>
</protein>